<accession>A0A0H2YT62</accession>
<evidence type="ECO:0000256" key="4">
    <source>
        <dbReference type="ARBA" id="ARBA00023163"/>
    </source>
</evidence>
<feature type="domain" description="HTH merR-type" evidence="6">
    <location>
        <begin position="4"/>
        <end position="74"/>
    </location>
</feature>
<evidence type="ECO:0000256" key="2">
    <source>
        <dbReference type="ARBA" id="ARBA00023015"/>
    </source>
</evidence>
<dbReference type="PANTHER" id="PTHR30204:SF69">
    <property type="entry name" value="MERR-FAMILY TRANSCRIPTIONAL REGULATOR"/>
    <property type="match status" value="1"/>
</dbReference>
<evidence type="ECO:0000259" key="6">
    <source>
        <dbReference type="PROSITE" id="PS50937"/>
    </source>
</evidence>
<feature type="coiled-coil region" evidence="5">
    <location>
        <begin position="82"/>
        <end position="109"/>
    </location>
</feature>
<keyword evidence="2" id="KW-0805">Transcription regulation</keyword>
<dbReference type="InterPro" id="IPR047057">
    <property type="entry name" value="MerR_fam"/>
</dbReference>
<dbReference type="GO" id="GO:0003677">
    <property type="term" value="F:DNA binding"/>
    <property type="evidence" value="ECO:0007669"/>
    <property type="project" value="UniProtKB-KW"/>
</dbReference>
<dbReference type="HOGENOM" id="CLU_065103_1_1_9"/>
<dbReference type="PaxDb" id="195103-CPF_0455"/>
<keyword evidence="4" id="KW-0804">Transcription</keyword>
<evidence type="ECO:0000313" key="7">
    <source>
        <dbReference type="EMBL" id="ABG84232.1"/>
    </source>
</evidence>
<dbReference type="InterPro" id="IPR011256">
    <property type="entry name" value="Reg_factor_effector_dom_sf"/>
</dbReference>
<dbReference type="GO" id="GO:0003700">
    <property type="term" value="F:DNA-binding transcription factor activity"/>
    <property type="evidence" value="ECO:0007669"/>
    <property type="project" value="InterPro"/>
</dbReference>
<dbReference type="InterPro" id="IPR009061">
    <property type="entry name" value="DNA-bd_dom_put_sf"/>
</dbReference>
<dbReference type="EMBL" id="CP000246">
    <property type="protein sequence ID" value="ABG84232.1"/>
    <property type="molecule type" value="Genomic_DNA"/>
</dbReference>
<gene>
    <name evidence="7" type="ordered locus">CPF_0455</name>
</gene>
<dbReference type="SMART" id="SM00422">
    <property type="entry name" value="HTH_MERR"/>
    <property type="match status" value="1"/>
</dbReference>
<dbReference type="InterPro" id="IPR000551">
    <property type="entry name" value="MerR-type_HTH_dom"/>
</dbReference>
<dbReference type="Gene3D" id="3.20.80.10">
    <property type="entry name" value="Regulatory factor, effector binding domain"/>
    <property type="match status" value="1"/>
</dbReference>
<name>A0A0H2YT62_CLOP1</name>
<dbReference type="SUPFAM" id="SSF46955">
    <property type="entry name" value="Putative DNA-binding domain"/>
    <property type="match status" value="1"/>
</dbReference>
<dbReference type="PROSITE" id="PS50937">
    <property type="entry name" value="HTH_MERR_2"/>
    <property type="match status" value="1"/>
</dbReference>
<protein>
    <submittedName>
        <fullName evidence="7">Transcriptional regulator, MerR family</fullName>
    </submittedName>
</protein>
<dbReference type="Gene3D" id="1.10.1660.10">
    <property type="match status" value="1"/>
</dbReference>
<dbReference type="KEGG" id="cpf:CPF_0455"/>
<evidence type="ECO:0000313" key="8">
    <source>
        <dbReference type="Proteomes" id="UP000001823"/>
    </source>
</evidence>
<dbReference type="STRING" id="195103.CPF_0455"/>
<dbReference type="SUPFAM" id="SSF55136">
    <property type="entry name" value="Probable bacterial effector-binding domain"/>
    <property type="match status" value="1"/>
</dbReference>
<dbReference type="Pfam" id="PF13411">
    <property type="entry name" value="MerR_1"/>
    <property type="match status" value="1"/>
</dbReference>
<sequence>MNKYFSIGEVSKITGLSIDRLRNYDKIGLLKPSYIDPNSGYRYYSENKFRKLRIIKYLRKIGTPLKEIDLILNKNIDSQEFVKFLELKIRDIEKEIESLNMIKEDISEIKHTFECNFKLSNINYIHKKYINERYVVKKSLNRNINFVVSHREQVFSKFKSEINTLEPPRSLEKGLYLHSLEDLENNNTEVYMLLKDYENIHNFIIPSGNYLCLSYKENERDKAIFKLKSYIEENNIKVKGPILNLVLTTLPKEEFQFQILI</sequence>
<organism evidence="7 8">
    <name type="scientific">Clostridium perfringens (strain ATCC 13124 / DSM 756 / JCM 1290 / NCIMB 6125 / NCTC 8237 / Type A)</name>
    <dbReference type="NCBI Taxonomy" id="195103"/>
    <lineage>
        <taxon>Bacteria</taxon>
        <taxon>Bacillati</taxon>
        <taxon>Bacillota</taxon>
        <taxon>Clostridia</taxon>
        <taxon>Eubacteriales</taxon>
        <taxon>Clostridiaceae</taxon>
        <taxon>Clostridium</taxon>
    </lineage>
</organism>
<evidence type="ECO:0000256" key="3">
    <source>
        <dbReference type="ARBA" id="ARBA00023125"/>
    </source>
</evidence>
<dbReference type="Proteomes" id="UP000001823">
    <property type="component" value="Chromosome"/>
</dbReference>
<keyword evidence="3" id="KW-0238">DNA-binding</keyword>
<evidence type="ECO:0000256" key="5">
    <source>
        <dbReference type="SAM" id="Coils"/>
    </source>
</evidence>
<dbReference type="RefSeq" id="WP_003455350.1">
    <property type="nucleotide sequence ID" value="NC_008261.1"/>
</dbReference>
<dbReference type="AlphaFoldDB" id="A0A0H2YT62"/>
<keyword evidence="1" id="KW-0678">Repressor</keyword>
<keyword evidence="5" id="KW-0175">Coiled coil</keyword>
<dbReference type="eggNOG" id="COG0789">
    <property type="taxonomic scope" value="Bacteria"/>
</dbReference>
<dbReference type="PROSITE" id="PS00552">
    <property type="entry name" value="HTH_MERR_1"/>
    <property type="match status" value="1"/>
</dbReference>
<dbReference type="CDD" id="cd01107">
    <property type="entry name" value="HTH_BmrR"/>
    <property type="match status" value="1"/>
</dbReference>
<dbReference type="GeneID" id="93003201"/>
<keyword evidence="8" id="KW-1185">Reference proteome</keyword>
<dbReference type="PANTHER" id="PTHR30204">
    <property type="entry name" value="REDOX-CYCLING DRUG-SENSING TRANSCRIPTIONAL ACTIVATOR SOXR"/>
    <property type="match status" value="1"/>
</dbReference>
<reference evidence="7 8" key="1">
    <citation type="journal article" date="2006" name="Genome Res.">
        <title>Skewed genomic variability in strains of the toxigenic bacterial pathogen, Clostridium perfringens.</title>
        <authorList>
            <person name="Myers G.S."/>
            <person name="Rasko D.A."/>
            <person name="Cheung J.K."/>
            <person name="Ravel J."/>
            <person name="Seshadri R."/>
            <person name="Deboy R.T."/>
            <person name="Ren Q."/>
            <person name="Varga J."/>
            <person name="Awad M.M."/>
            <person name="Brinkac L.M."/>
            <person name="Daugherty S.C."/>
            <person name="Haft D.H."/>
            <person name="Dodson R.J."/>
            <person name="Madupu R."/>
            <person name="Nelson W.C."/>
            <person name="Rosovitz M.J."/>
            <person name="Sullivan S.A."/>
            <person name="Khouri H."/>
            <person name="Dimitrov G.I."/>
            <person name="Watkins K.L."/>
            <person name="Mulligan S."/>
            <person name="Benton J."/>
            <person name="Radune D."/>
            <person name="Fisher D.J."/>
            <person name="Atkins H.S."/>
            <person name="Hiscox T."/>
            <person name="Jost B.H."/>
            <person name="Billington S.J."/>
            <person name="Songer J.G."/>
            <person name="McClane B.A."/>
            <person name="Titball R.W."/>
            <person name="Rood J.I."/>
            <person name="Melville S.B."/>
            <person name="Paulsen I.T."/>
        </authorList>
    </citation>
    <scope>NUCLEOTIDE SEQUENCE [LARGE SCALE GENOMIC DNA]</scope>
    <source>
        <strain evidence="8">ATCC 13124 / DSM 756 / JCM 1290 / NCIMB 6125 / NCTC 8237 / S 107 / Type A</strain>
    </source>
</reference>
<evidence type="ECO:0000256" key="1">
    <source>
        <dbReference type="ARBA" id="ARBA00022491"/>
    </source>
</evidence>
<proteinExistence type="predicted"/>